<reference evidence="7 8" key="1">
    <citation type="journal article" date="2021" name="Elife">
        <title>Chloroplast acquisition without the gene transfer in kleptoplastic sea slugs, Plakobranchus ocellatus.</title>
        <authorList>
            <person name="Maeda T."/>
            <person name="Takahashi S."/>
            <person name="Yoshida T."/>
            <person name="Shimamura S."/>
            <person name="Takaki Y."/>
            <person name="Nagai Y."/>
            <person name="Toyoda A."/>
            <person name="Suzuki Y."/>
            <person name="Arimoto A."/>
            <person name="Ishii H."/>
            <person name="Satoh N."/>
            <person name="Nishiyama T."/>
            <person name="Hasebe M."/>
            <person name="Maruyama T."/>
            <person name="Minagawa J."/>
            <person name="Obokata J."/>
            <person name="Shigenobu S."/>
        </authorList>
    </citation>
    <scope>NUCLEOTIDE SEQUENCE [LARGE SCALE GENOMIC DNA]</scope>
</reference>
<gene>
    <name evidence="7" type="ORF">PoB_002825700</name>
</gene>
<proteinExistence type="predicted"/>
<evidence type="ECO:0000256" key="2">
    <source>
        <dbReference type="ARBA" id="ARBA00022692"/>
    </source>
</evidence>
<feature type="transmembrane region" description="Helical" evidence="5">
    <location>
        <begin position="149"/>
        <end position="169"/>
    </location>
</feature>
<feature type="transmembrane region" description="Helical" evidence="5">
    <location>
        <begin position="294"/>
        <end position="319"/>
    </location>
</feature>
<dbReference type="GO" id="GO:0008528">
    <property type="term" value="F:G protein-coupled peptide receptor activity"/>
    <property type="evidence" value="ECO:0007669"/>
    <property type="project" value="InterPro"/>
</dbReference>
<keyword evidence="7" id="KW-0675">Receptor</keyword>
<keyword evidence="3 5" id="KW-1133">Transmembrane helix</keyword>
<dbReference type="InterPro" id="IPR017452">
    <property type="entry name" value="GPCR_Rhodpsn_7TM"/>
</dbReference>
<evidence type="ECO:0000256" key="1">
    <source>
        <dbReference type="ARBA" id="ARBA00004370"/>
    </source>
</evidence>
<dbReference type="PANTHER" id="PTHR46641">
    <property type="entry name" value="FMRFAMIDE RECEPTOR-RELATED"/>
    <property type="match status" value="1"/>
</dbReference>
<evidence type="ECO:0000313" key="8">
    <source>
        <dbReference type="Proteomes" id="UP000735302"/>
    </source>
</evidence>
<dbReference type="PROSITE" id="PS50262">
    <property type="entry name" value="G_PROTEIN_RECEP_F1_2"/>
    <property type="match status" value="1"/>
</dbReference>
<keyword evidence="4 5" id="KW-0472">Membrane</keyword>
<keyword evidence="2 5" id="KW-0812">Transmembrane</keyword>
<organism evidence="7 8">
    <name type="scientific">Plakobranchus ocellatus</name>
    <dbReference type="NCBI Taxonomy" id="259542"/>
    <lineage>
        <taxon>Eukaryota</taxon>
        <taxon>Metazoa</taxon>
        <taxon>Spiralia</taxon>
        <taxon>Lophotrochozoa</taxon>
        <taxon>Mollusca</taxon>
        <taxon>Gastropoda</taxon>
        <taxon>Heterobranchia</taxon>
        <taxon>Euthyneura</taxon>
        <taxon>Panpulmonata</taxon>
        <taxon>Sacoglossa</taxon>
        <taxon>Placobranchoidea</taxon>
        <taxon>Plakobranchidae</taxon>
        <taxon>Plakobranchus</taxon>
    </lineage>
</organism>
<dbReference type="Pfam" id="PF10324">
    <property type="entry name" value="7TM_GPCR_Srw"/>
    <property type="match status" value="1"/>
</dbReference>
<accession>A0AAV4A4H3</accession>
<dbReference type="EMBL" id="BLXT01003539">
    <property type="protein sequence ID" value="GFO01752.1"/>
    <property type="molecule type" value="Genomic_DNA"/>
</dbReference>
<feature type="transmembrane region" description="Helical" evidence="5">
    <location>
        <begin position="258"/>
        <end position="282"/>
    </location>
</feature>
<feature type="transmembrane region" description="Helical" evidence="5">
    <location>
        <begin position="199"/>
        <end position="225"/>
    </location>
</feature>
<dbReference type="AlphaFoldDB" id="A0AAV4A4H3"/>
<dbReference type="GO" id="GO:0016020">
    <property type="term" value="C:membrane"/>
    <property type="evidence" value="ECO:0007669"/>
    <property type="project" value="UniProtKB-SubCell"/>
</dbReference>
<dbReference type="PANTHER" id="PTHR46641:SF2">
    <property type="entry name" value="FMRFAMIDE RECEPTOR"/>
    <property type="match status" value="1"/>
</dbReference>
<feature type="domain" description="G-protein coupled receptors family 1 profile" evidence="6">
    <location>
        <begin position="52"/>
        <end position="318"/>
    </location>
</feature>
<dbReference type="InterPro" id="IPR052954">
    <property type="entry name" value="GPCR-Ligand_Int"/>
</dbReference>
<dbReference type="InterPro" id="IPR019427">
    <property type="entry name" value="7TM_GPCR_serpentine_rcpt_Srw"/>
</dbReference>
<evidence type="ECO:0000313" key="7">
    <source>
        <dbReference type="EMBL" id="GFO01752.1"/>
    </source>
</evidence>
<sequence>MGMGSVNIFVSANTSTTERITRPLVHPTAFYLVSLSLGQTVTVGVAIMGVFSNISNLIVFSKLGLSETSNMNFFALAVSDLVTVSCYILLGFCYTPLVTYKDLTYLVMPPLQTSLGYGSMLTALMSIERCIYVTVPLKAKNIFTQRRTGFTLLMFLAFEIAGLLTHYSIMNFELVTSPLTNNSAVLKFTYTELSAKVEIYALLVFTSVPSLIAFIIVLVSTQVLIAKLKKSAAWRQNIAAKSGVDKTSSKDEKVVRSVIFVCAIYIVCYTPNTLLFIFSSAFPQFHVSDEHFGSLVLTALFVANFFQTTSSSVNIFVYLHMSSKFRKTFKSTFLNK</sequence>
<comment type="caution">
    <text evidence="7">The sequence shown here is derived from an EMBL/GenBank/DDBJ whole genome shotgun (WGS) entry which is preliminary data.</text>
</comment>
<feature type="transmembrane region" description="Helical" evidence="5">
    <location>
        <begin position="73"/>
        <end position="97"/>
    </location>
</feature>
<feature type="transmembrane region" description="Helical" evidence="5">
    <location>
        <begin position="29"/>
        <end position="52"/>
    </location>
</feature>
<dbReference type="Gene3D" id="1.20.1070.10">
    <property type="entry name" value="Rhodopsin 7-helix transmembrane proteins"/>
    <property type="match status" value="1"/>
</dbReference>
<evidence type="ECO:0000259" key="6">
    <source>
        <dbReference type="PROSITE" id="PS50262"/>
    </source>
</evidence>
<evidence type="ECO:0000256" key="3">
    <source>
        <dbReference type="ARBA" id="ARBA00022989"/>
    </source>
</evidence>
<dbReference type="SUPFAM" id="SSF81321">
    <property type="entry name" value="Family A G protein-coupled receptor-like"/>
    <property type="match status" value="1"/>
</dbReference>
<protein>
    <submittedName>
        <fullName evidence="7">Peptide receptor gpcr</fullName>
    </submittedName>
</protein>
<dbReference type="Proteomes" id="UP000735302">
    <property type="component" value="Unassembled WGS sequence"/>
</dbReference>
<comment type="subcellular location">
    <subcellularLocation>
        <location evidence="1">Membrane</location>
    </subcellularLocation>
</comment>
<keyword evidence="8" id="KW-1185">Reference proteome</keyword>
<evidence type="ECO:0000256" key="4">
    <source>
        <dbReference type="ARBA" id="ARBA00023136"/>
    </source>
</evidence>
<dbReference type="InterPro" id="IPR000276">
    <property type="entry name" value="GPCR_Rhodpsn"/>
</dbReference>
<evidence type="ECO:0000256" key="5">
    <source>
        <dbReference type="SAM" id="Phobius"/>
    </source>
</evidence>
<name>A0AAV4A4H3_9GAST</name>
<dbReference type="PRINTS" id="PR00237">
    <property type="entry name" value="GPCRRHODOPSN"/>
</dbReference>